<accession>A0A5B8SSL6</accession>
<protein>
    <submittedName>
        <fullName evidence="2">Uncharacterized protein</fullName>
    </submittedName>
</protein>
<evidence type="ECO:0000313" key="2">
    <source>
        <dbReference type="EMBL" id="QEA39264.1"/>
    </source>
</evidence>
<evidence type="ECO:0000256" key="1">
    <source>
        <dbReference type="SAM" id="Phobius"/>
    </source>
</evidence>
<feature type="transmembrane region" description="Helical" evidence="1">
    <location>
        <begin position="7"/>
        <end position="27"/>
    </location>
</feature>
<dbReference type="AlphaFoldDB" id="A0A5B8SSL6"/>
<dbReference type="KEGG" id="paur:FGL86_09380"/>
<evidence type="ECO:0000313" key="3">
    <source>
        <dbReference type="Proteomes" id="UP000321272"/>
    </source>
</evidence>
<sequence>MNPRAVIALLIGGLIFLAVVLPVAWIINTQDWGVAMIFPAPFIVYGLMKVARRLEEWARAG</sequence>
<reference evidence="2 3" key="1">
    <citation type="submission" date="2019-06" db="EMBL/GenBank/DDBJ databases">
        <title>Genome analyses of bacteria isolated from kimchi.</title>
        <authorList>
            <person name="Lee S."/>
            <person name="Ahn S."/>
            <person name="Roh S."/>
        </authorList>
    </citation>
    <scope>NUCLEOTIDE SEQUENCE [LARGE SCALE GENOMIC DNA]</scope>
    <source>
        <strain evidence="2 3">CBA4606</strain>
    </source>
</reference>
<keyword evidence="1" id="KW-1133">Transmembrane helix</keyword>
<keyword evidence="3" id="KW-1185">Reference proteome</keyword>
<proteinExistence type="predicted"/>
<feature type="transmembrane region" description="Helical" evidence="1">
    <location>
        <begin position="33"/>
        <end position="51"/>
    </location>
</feature>
<dbReference type="Proteomes" id="UP000321272">
    <property type="component" value="Chromosome"/>
</dbReference>
<dbReference type="EMBL" id="CP042382">
    <property type="protein sequence ID" value="QEA39264.1"/>
    <property type="molecule type" value="Genomic_DNA"/>
</dbReference>
<gene>
    <name evidence="2" type="ORF">FGL86_09380</name>
</gene>
<organism evidence="2 3">
    <name type="scientific">Pistricoccus aurantiacus</name>
    <dbReference type="NCBI Taxonomy" id="1883414"/>
    <lineage>
        <taxon>Bacteria</taxon>
        <taxon>Pseudomonadati</taxon>
        <taxon>Pseudomonadota</taxon>
        <taxon>Gammaproteobacteria</taxon>
        <taxon>Oceanospirillales</taxon>
        <taxon>Halomonadaceae</taxon>
        <taxon>Pistricoccus</taxon>
    </lineage>
</organism>
<keyword evidence="1" id="KW-0812">Transmembrane</keyword>
<keyword evidence="1" id="KW-0472">Membrane</keyword>
<dbReference type="RefSeq" id="WP_147184316.1">
    <property type="nucleotide sequence ID" value="NZ_CP042382.1"/>
</dbReference>
<dbReference type="OrthoDB" id="6174462at2"/>
<name>A0A5B8SSL6_9GAMM</name>